<dbReference type="EMBL" id="CAFAAF010000017">
    <property type="protein sequence ID" value="CAB4785507.1"/>
    <property type="molecule type" value="Genomic_DNA"/>
</dbReference>
<evidence type="ECO:0000256" key="1">
    <source>
        <dbReference type="SAM" id="Phobius"/>
    </source>
</evidence>
<protein>
    <submittedName>
        <fullName evidence="3">Unannotated protein</fullName>
    </submittedName>
</protein>
<proteinExistence type="predicted"/>
<name>A0A6J7TMT5_9ZZZZ</name>
<dbReference type="Pfam" id="PF06103">
    <property type="entry name" value="DUF948"/>
    <property type="match status" value="1"/>
</dbReference>
<gene>
    <name evidence="2" type="ORF">UFOPK2978_00204</name>
    <name evidence="3" type="ORF">UFOPK4307_00299</name>
</gene>
<reference evidence="3" key="1">
    <citation type="submission" date="2020-05" db="EMBL/GenBank/DDBJ databases">
        <authorList>
            <person name="Chiriac C."/>
            <person name="Salcher M."/>
            <person name="Ghai R."/>
            <person name="Kavagutti S V."/>
        </authorList>
    </citation>
    <scope>NUCLEOTIDE SEQUENCE</scope>
</reference>
<sequence>MGPGGIATIIAAASLFVIAIAIAYTVFRVSKFIDEAKTSLKAFTDDTTPLLNESTRTLELINGPLESFAKITKNVEEVTSKVTGATTGFMESPTGRVAGALLGAATLSKGRKSKKKSD</sequence>
<keyword evidence="1" id="KW-0812">Transmembrane</keyword>
<feature type="transmembrane region" description="Helical" evidence="1">
    <location>
        <begin position="6"/>
        <end position="27"/>
    </location>
</feature>
<evidence type="ECO:0000313" key="3">
    <source>
        <dbReference type="EMBL" id="CAB5054452.1"/>
    </source>
</evidence>
<keyword evidence="1" id="KW-1133">Transmembrane helix</keyword>
<keyword evidence="1" id="KW-0472">Membrane</keyword>
<evidence type="ECO:0000313" key="2">
    <source>
        <dbReference type="EMBL" id="CAB4785507.1"/>
    </source>
</evidence>
<dbReference type="AlphaFoldDB" id="A0A6J7TMT5"/>
<organism evidence="3">
    <name type="scientific">freshwater metagenome</name>
    <dbReference type="NCBI Taxonomy" id="449393"/>
    <lineage>
        <taxon>unclassified sequences</taxon>
        <taxon>metagenomes</taxon>
        <taxon>ecological metagenomes</taxon>
    </lineage>
</organism>
<dbReference type="EMBL" id="CAFBQO010000025">
    <property type="protein sequence ID" value="CAB5054452.1"/>
    <property type="molecule type" value="Genomic_DNA"/>
</dbReference>
<accession>A0A6J7TMT5</accession>
<dbReference type="InterPro" id="IPR009293">
    <property type="entry name" value="UPF0478"/>
</dbReference>